<keyword evidence="3" id="KW-1185">Reference proteome</keyword>
<organism evidence="2 3">
    <name type="scientific">Flavobacterium jejuense</name>
    <dbReference type="NCBI Taxonomy" id="1544455"/>
    <lineage>
        <taxon>Bacteria</taxon>
        <taxon>Pseudomonadati</taxon>
        <taxon>Bacteroidota</taxon>
        <taxon>Flavobacteriia</taxon>
        <taxon>Flavobacteriales</taxon>
        <taxon>Flavobacteriaceae</taxon>
        <taxon>Flavobacterium</taxon>
    </lineage>
</organism>
<accession>A0ABX0IQC5</accession>
<dbReference type="Gene3D" id="1.25.40.10">
    <property type="entry name" value="Tetratricopeptide repeat domain"/>
    <property type="match status" value="1"/>
</dbReference>
<dbReference type="InterPro" id="IPR019734">
    <property type="entry name" value="TPR_rpt"/>
</dbReference>
<dbReference type="SUPFAM" id="SSF48452">
    <property type="entry name" value="TPR-like"/>
    <property type="match status" value="1"/>
</dbReference>
<keyword evidence="1" id="KW-0812">Transmembrane</keyword>
<keyword evidence="1" id="KW-0472">Membrane</keyword>
<reference evidence="2" key="1">
    <citation type="submission" date="2019-05" db="EMBL/GenBank/DDBJ databases">
        <authorList>
            <person name="Lianzixin W."/>
        </authorList>
    </citation>
    <scope>NUCLEOTIDE SEQUENCE</scope>
    <source>
        <strain evidence="2">EC11</strain>
    </source>
</reference>
<gene>
    <name evidence="2" type="ORF">FIA58_008830</name>
</gene>
<dbReference type="Proteomes" id="UP000817854">
    <property type="component" value="Unassembled WGS sequence"/>
</dbReference>
<proteinExistence type="predicted"/>
<dbReference type="InterPro" id="IPR011990">
    <property type="entry name" value="TPR-like_helical_dom_sf"/>
</dbReference>
<protein>
    <recommendedName>
        <fullName evidence="4">Tetratricopeptide repeat protein</fullName>
    </recommendedName>
</protein>
<keyword evidence="1" id="KW-1133">Transmembrane helix</keyword>
<name>A0ABX0IQC5_9FLAO</name>
<evidence type="ECO:0000256" key="1">
    <source>
        <dbReference type="SAM" id="Phobius"/>
    </source>
</evidence>
<dbReference type="SMART" id="SM00028">
    <property type="entry name" value="TPR"/>
    <property type="match status" value="2"/>
</dbReference>
<evidence type="ECO:0000313" key="3">
    <source>
        <dbReference type="Proteomes" id="UP000817854"/>
    </source>
</evidence>
<dbReference type="RefSeq" id="WP_140962119.1">
    <property type="nucleotide sequence ID" value="NZ_VEVQ02000005.1"/>
</dbReference>
<sequence length="264" mass="31384">MDTLDIIDQYLKGTLSEVETVAFEKRMAENVALREEVYIQKQLFTIHNFSTKESIKNDRYNKELDLLNEKLQTEEYRALSRKIRKVGKEQTMIKPLFKKKKKPYFIYSIAATIVAVITTFFVFNKQSSLNDYYNENVNWDELPSFIAKGQAEAIFTKGESLFKRKEYEKAIETLSIIETKDEYYPYALMYLGASYEQLNQNQKAILQFDKLTQLTDFEEYSKGYWYKLLLYLKGNDRIKALEMQTIILENKNNYNYKKVLELDF</sequence>
<dbReference type="EMBL" id="VEVQ02000005">
    <property type="protein sequence ID" value="NHN25776.1"/>
    <property type="molecule type" value="Genomic_DNA"/>
</dbReference>
<feature type="transmembrane region" description="Helical" evidence="1">
    <location>
        <begin position="104"/>
        <end position="123"/>
    </location>
</feature>
<comment type="caution">
    <text evidence="2">The sequence shown here is derived from an EMBL/GenBank/DDBJ whole genome shotgun (WGS) entry which is preliminary data.</text>
</comment>
<evidence type="ECO:0000313" key="2">
    <source>
        <dbReference type="EMBL" id="NHN25776.1"/>
    </source>
</evidence>
<reference evidence="2" key="2">
    <citation type="submission" date="2020-02" db="EMBL/GenBank/DDBJ databases">
        <title>Flavobacterium profundi sp. nov., isolated from a deep-sea seamount.</title>
        <authorList>
            <person name="Zhang D.-C."/>
        </authorList>
    </citation>
    <scope>NUCLEOTIDE SEQUENCE</scope>
    <source>
        <strain evidence="2">EC11</strain>
    </source>
</reference>
<evidence type="ECO:0008006" key="4">
    <source>
        <dbReference type="Google" id="ProtNLM"/>
    </source>
</evidence>